<organism evidence="1 2">
    <name type="scientific">Humicola insolens</name>
    <name type="common">Soft-rot fungus</name>
    <dbReference type="NCBI Taxonomy" id="85995"/>
    <lineage>
        <taxon>Eukaryota</taxon>
        <taxon>Fungi</taxon>
        <taxon>Dikarya</taxon>
        <taxon>Ascomycota</taxon>
        <taxon>Pezizomycotina</taxon>
        <taxon>Sordariomycetes</taxon>
        <taxon>Sordariomycetidae</taxon>
        <taxon>Sordariales</taxon>
        <taxon>Chaetomiaceae</taxon>
        <taxon>Mycothermus</taxon>
    </lineage>
</organism>
<evidence type="ECO:0000313" key="1">
    <source>
        <dbReference type="EMBL" id="KAL1841382.1"/>
    </source>
</evidence>
<gene>
    <name evidence="1" type="ORF">VTJ49DRAFT_7112</name>
</gene>
<comment type="caution">
    <text evidence="1">The sequence shown here is derived from an EMBL/GenBank/DDBJ whole genome shotgun (WGS) entry which is preliminary data.</text>
</comment>
<name>A0ABR3VII1_HUMIN</name>
<keyword evidence="2" id="KW-1185">Reference proteome</keyword>
<evidence type="ECO:0000313" key="2">
    <source>
        <dbReference type="Proteomes" id="UP001583172"/>
    </source>
</evidence>
<sequence>MPSPSETWAIRTSYHAPSQDRFLSPVVLGQTKHPRHVVYSEISPAPYVSCLVHLRRTAFATFPRSRSPS</sequence>
<protein>
    <submittedName>
        <fullName evidence="1">Uncharacterized protein</fullName>
    </submittedName>
</protein>
<dbReference type="EMBL" id="JAZGSY010000077">
    <property type="protein sequence ID" value="KAL1841382.1"/>
    <property type="molecule type" value="Genomic_DNA"/>
</dbReference>
<accession>A0ABR3VII1</accession>
<dbReference type="Proteomes" id="UP001583172">
    <property type="component" value="Unassembled WGS sequence"/>
</dbReference>
<proteinExistence type="predicted"/>
<reference evidence="1 2" key="1">
    <citation type="journal article" date="2024" name="Commun. Biol.">
        <title>Comparative genomic analysis of thermophilic fungi reveals convergent evolutionary adaptations and gene losses.</title>
        <authorList>
            <person name="Steindorff A.S."/>
            <person name="Aguilar-Pontes M.V."/>
            <person name="Robinson A.J."/>
            <person name="Andreopoulos B."/>
            <person name="LaButti K."/>
            <person name="Kuo A."/>
            <person name="Mondo S."/>
            <person name="Riley R."/>
            <person name="Otillar R."/>
            <person name="Haridas S."/>
            <person name="Lipzen A."/>
            <person name="Grimwood J."/>
            <person name="Schmutz J."/>
            <person name="Clum A."/>
            <person name="Reid I.D."/>
            <person name="Moisan M.C."/>
            <person name="Butler G."/>
            <person name="Nguyen T.T.M."/>
            <person name="Dewar K."/>
            <person name="Conant G."/>
            <person name="Drula E."/>
            <person name="Henrissat B."/>
            <person name="Hansel C."/>
            <person name="Singer S."/>
            <person name="Hutchinson M.I."/>
            <person name="de Vries R.P."/>
            <person name="Natvig D.O."/>
            <person name="Powell A.J."/>
            <person name="Tsang A."/>
            <person name="Grigoriev I.V."/>
        </authorList>
    </citation>
    <scope>NUCLEOTIDE SEQUENCE [LARGE SCALE GENOMIC DNA]</scope>
    <source>
        <strain evidence="1 2">CBS 620.91</strain>
    </source>
</reference>